<dbReference type="Pfam" id="PF13560">
    <property type="entry name" value="HTH_31"/>
    <property type="match status" value="1"/>
</dbReference>
<dbReference type="GO" id="GO:0003677">
    <property type="term" value="F:DNA binding"/>
    <property type="evidence" value="ECO:0007669"/>
    <property type="project" value="InterPro"/>
</dbReference>
<name>A0A7Y0EPH4_9BIFI</name>
<evidence type="ECO:0000256" key="1">
    <source>
        <dbReference type="SAM" id="MobiDB-lite"/>
    </source>
</evidence>
<feature type="compositionally biased region" description="Polar residues" evidence="1">
    <location>
        <begin position="85"/>
        <end position="96"/>
    </location>
</feature>
<reference evidence="3 4" key="1">
    <citation type="submission" date="2020-02" db="EMBL/GenBank/DDBJ databases">
        <title>Characterization of phylogenetic diversity of novel bifidobacterial species isolated in Czech ZOOs.</title>
        <authorList>
            <person name="Lugli G.A."/>
            <person name="Vera N.B."/>
            <person name="Ventura M."/>
        </authorList>
    </citation>
    <scope>NUCLEOTIDE SEQUENCE [LARGE SCALE GENOMIC DNA]</scope>
    <source>
        <strain evidence="3 4">DSM 109957</strain>
    </source>
</reference>
<keyword evidence="4" id="KW-1185">Reference proteome</keyword>
<feature type="compositionally biased region" description="Polar residues" evidence="1">
    <location>
        <begin position="182"/>
        <end position="202"/>
    </location>
</feature>
<feature type="domain" description="HTH cro/C1-type" evidence="2">
    <location>
        <begin position="18"/>
        <end position="73"/>
    </location>
</feature>
<dbReference type="AlphaFoldDB" id="A0A7Y0EPH4"/>
<evidence type="ECO:0000259" key="2">
    <source>
        <dbReference type="PROSITE" id="PS50943"/>
    </source>
</evidence>
<protein>
    <submittedName>
        <fullName evidence="3">XRE family transcriptional regulator</fullName>
    </submittedName>
</protein>
<dbReference type="Proteomes" id="UP000532194">
    <property type="component" value="Unassembled WGS sequence"/>
</dbReference>
<dbReference type="Gene3D" id="1.10.260.40">
    <property type="entry name" value="lambda repressor-like DNA-binding domains"/>
    <property type="match status" value="1"/>
</dbReference>
<dbReference type="CDD" id="cd00093">
    <property type="entry name" value="HTH_XRE"/>
    <property type="match status" value="1"/>
</dbReference>
<dbReference type="InterPro" id="IPR001387">
    <property type="entry name" value="Cro/C1-type_HTH"/>
</dbReference>
<feature type="region of interest" description="Disordered" evidence="1">
    <location>
        <begin position="79"/>
        <end position="99"/>
    </location>
</feature>
<dbReference type="EMBL" id="JAAIII010000003">
    <property type="protein sequence ID" value="NMM94032.1"/>
    <property type="molecule type" value="Genomic_DNA"/>
</dbReference>
<dbReference type="SUPFAM" id="SSF47413">
    <property type="entry name" value="lambda repressor-like DNA-binding domains"/>
    <property type="match status" value="1"/>
</dbReference>
<comment type="caution">
    <text evidence="3">The sequence shown here is derived from an EMBL/GenBank/DDBJ whole genome shotgun (WGS) entry which is preliminary data.</text>
</comment>
<organism evidence="3 4">
    <name type="scientific">Bifidobacterium oedipodis</name>
    <dbReference type="NCBI Taxonomy" id="2675322"/>
    <lineage>
        <taxon>Bacteria</taxon>
        <taxon>Bacillati</taxon>
        <taxon>Actinomycetota</taxon>
        <taxon>Actinomycetes</taxon>
        <taxon>Bifidobacteriales</taxon>
        <taxon>Bifidobacteriaceae</taxon>
        <taxon>Bifidobacterium</taxon>
    </lineage>
</organism>
<proteinExistence type="predicted"/>
<dbReference type="InterPro" id="IPR010982">
    <property type="entry name" value="Lambda_DNA-bd_dom_sf"/>
</dbReference>
<gene>
    <name evidence="3" type="ORF">G1C95_1219</name>
</gene>
<accession>A0A7Y0EPH4</accession>
<dbReference type="PROSITE" id="PS50943">
    <property type="entry name" value="HTH_CROC1"/>
    <property type="match status" value="1"/>
</dbReference>
<dbReference type="RefSeq" id="WP_169172074.1">
    <property type="nucleotide sequence ID" value="NZ_JAAIII010000003.1"/>
</dbReference>
<dbReference type="SMART" id="SM00530">
    <property type="entry name" value="HTH_XRE"/>
    <property type="match status" value="1"/>
</dbReference>
<sequence length="202" mass="21540">MATFTVNITSIRQLAISIRDARISAGLSQTDLTRLTGIPRPWINQLEQGKISNPGMQRVLSICNVLQATISINYNISNEKDAETSDSPSAKENTAQPPEHRLISSVAKALSQSATNILKASVFDNTNLDNVIALTDAMHVSMPSALKDVDIAALQAIAQQASAVREQSKALNNITGIPIGKPNSSGNNHENPGDASSPSEER</sequence>
<evidence type="ECO:0000313" key="4">
    <source>
        <dbReference type="Proteomes" id="UP000532194"/>
    </source>
</evidence>
<evidence type="ECO:0000313" key="3">
    <source>
        <dbReference type="EMBL" id="NMM94032.1"/>
    </source>
</evidence>
<feature type="region of interest" description="Disordered" evidence="1">
    <location>
        <begin position="174"/>
        <end position="202"/>
    </location>
</feature>